<feature type="compositionally biased region" description="Basic residues" evidence="5">
    <location>
        <begin position="94"/>
        <end position="103"/>
    </location>
</feature>
<dbReference type="InterPro" id="IPR027417">
    <property type="entry name" value="P-loop_NTPase"/>
</dbReference>
<feature type="domain" description="Myosin motor" evidence="6">
    <location>
        <begin position="1"/>
        <end position="48"/>
    </location>
</feature>
<dbReference type="Pfam" id="PF00063">
    <property type="entry name" value="Myosin_head"/>
    <property type="match status" value="1"/>
</dbReference>
<dbReference type="GO" id="GO:0051015">
    <property type="term" value="F:actin filament binding"/>
    <property type="evidence" value="ECO:0007669"/>
    <property type="project" value="TreeGrafter"/>
</dbReference>
<dbReference type="EMBL" id="JAMSHJ010000001">
    <property type="protein sequence ID" value="KAI5441582.1"/>
    <property type="molecule type" value="Genomic_DNA"/>
</dbReference>
<evidence type="ECO:0000256" key="5">
    <source>
        <dbReference type="SAM" id="MobiDB-lite"/>
    </source>
</evidence>
<feature type="region of interest" description="Disordered" evidence="5">
    <location>
        <begin position="93"/>
        <end position="177"/>
    </location>
</feature>
<comment type="caution">
    <text evidence="7">The sequence shown here is derived from an EMBL/GenBank/DDBJ whole genome shotgun (WGS) entry which is preliminary data.</text>
</comment>
<comment type="caution">
    <text evidence="4">Lacks conserved residue(s) required for the propagation of feature annotation.</text>
</comment>
<keyword evidence="4" id="KW-0518">Myosin</keyword>
<dbReference type="GO" id="GO:0000146">
    <property type="term" value="F:microfilament motor activity"/>
    <property type="evidence" value="ECO:0007669"/>
    <property type="project" value="TreeGrafter"/>
</dbReference>
<keyword evidence="4" id="KW-0505">Motor protein</keyword>
<dbReference type="GO" id="GO:0005524">
    <property type="term" value="F:ATP binding"/>
    <property type="evidence" value="ECO:0007669"/>
    <property type="project" value="UniProtKB-KW"/>
</dbReference>
<dbReference type="PANTHER" id="PTHR13140:SF270">
    <property type="entry name" value="MYOSIN-12"/>
    <property type="match status" value="1"/>
</dbReference>
<dbReference type="PROSITE" id="PS51456">
    <property type="entry name" value="MYOSIN_MOTOR"/>
    <property type="match status" value="1"/>
</dbReference>
<evidence type="ECO:0000256" key="2">
    <source>
        <dbReference type="ARBA" id="ARBA00022840"/>
    </source>
</evidence>
<evidence type="ECO:0000313" key="7">
    <source>
        <dbReference type="EMBL" id="KAI5441582.1"/>
    </source>
</evidence>
<dbReference type="GO" id="GO:0016020">
    <property type="term" value="C:membrane"/>
    <property type="evidence" value="ECO:0007669"/>
    <property type="project" value="TreeGrafter"/>
</dbReference>
<dbReference type="GO" id="GO:0016459">
    <property type="term" value="C:myosin complex"/>
    <property type="evidence" value="ECO:0007669"/>
    <property type="project" value="UniProtKB-KW"/>
</dbReference>
<proteinExistence type="inferred from homology"/>
<dbReference type="AlphaFoldDB" id="A0A9D4YMD6"/>
<feature type="compositionally biased region" description="Basic residues" evidence="5">
    <location>
        <begin position="121"/>
        <end position="137"/>
    </location>
</feature>
<keyword evidence="2" id="KW-0067">ATP-binding</keyword>
<dbReference type="Gene3D" id="1.20.58.530">
    <property type="match status" value="1"/>
</dbReference>
<evidence type="ECO:0000313" key="8">
    <source>
        <dbReference type="Proteomes" id="UP001058974"/>
    </source>
</evidence>
<keyword evidence="3 4" id="KW-0009">Actin-binding</keyword>
<name>A0A9D4YMD6_PEA</name>
<evidence type="ECO:0000259" key="6">
    <source>
        <dbReference type="PROSITE" id="PS51456"/>
    </source>
</evidence>
<reference evidence="7 8" key="1">
    <citation type="journal article" date="2022" name="Nat. Genet.">
        <title>Improved pea reference genome and pan-genome highlight genomic features and evolutionary characteristics.</title>
        <authorList>
            <person name="Yang T."/>
            <person name="Liu R."/>
            <person name="Luo Y."/>
            <person name="Hu S."/>
            <person name="Wang D."/>
            <person name="Wang C."/>
            <person name="Pandey M.K."/>
            <person name="Ge S."/>
            <person name="Xu Q."/>
            <person name="Li N."/>
            <person name="Li G."/>
            <person name="Huang Y."/>
            <person name="Saxena R.K."/>
            <person name="Ji Y."/>
            <person name="Li M."/>
            <person name="Yan X."/>
            <person name="He Y."/>
            <person name="Liu Y."/>
            <person name="Wang X."/>
            <person name="Xiang C."/>
            <person name="Varshney R.K."/>
            <person name="Ding H."/>
            <person name="Gao S."/>
            <person name="Zong X."/>
        </authorList>
    </citation>
    <scope>NUCLEOTIDE SEQUENCE [LARGE SCALE GENOMIC DNA]</scope>
    <source>
        <strain evidence="7 8">cv. Zhongwan 6</strain>
    </source>
</reference>
<organism evidence="7 8">
    <name type="scientific">Pisum sativum</name>
    <name type="common">Garden pea</name>
    <name type="synonym">Lathyrus oleraceus</name>
    <dbReference type="NCBI Taxonomy" id="3888"/>
    <lineage>
        <taxon>Eukaryota</taxon>
        <taxon>Viridiplantae</taxon>
        <taxon>Streptophyta</taxon>
        <taxon>Embryophyta</taxon>
        <taxon>Tracheophyta</taxon>
        <taxon>Spermatophyta</taxon>
        <taxon>Magnoliopsida</taxon>
        <taxon>eudicotyledons</taxon>
        <taxon>Gunneridae</taxon>
        <taxon>Pentapetalae</taxon>
        <taxon>rosids</taxon>
        <taxon>fabids</taxon>
        <taxon>Fabales</taxon>
        <taxon>Fabaceae</taxon>
        <taxon>Papilionoideae</taxon>
        <taxon>50 kb inversion clade</taxon>
        <taxon>NPAAA clade</taxon>
        <taxon>Hologalegina</taxon>
        <taxon>IRL clade</taxon>
        <taxon>Fabeae</taxon>
        <taxon>Lathyrus</taxon>
    </lineage>
</organism>
<evidence type="ECO:0000256" key="1">
    <source>
        <dbReference type="ARBA" id="ARBA00022741"/>
    </source>
</evidence>
<accession>A0A9D4YMD6</accession>
<comment type="similarity">
    <text evidence="4">Belongs to the TRAFAC class myosin-kinesin ATPase superfamily. Myosin family.</text>
</comment>
<sequence length="177" mass="20782">MQHVFKMEQEEYTKEEIDWSYIEFVDNQDVLDLIEKKPGGVIALLDEAWGKPWYEPDWWKFGDEKSYFRHASGSLVILSKNLAQYININSPAMLRRRSKRTGRSQHEEQLQQQKTQDRGSRPRSQRHRPRLSHRAGRDRRGEVPQGTLSRTPGPTNPRRGVRTHSSWGRSGKDGEDR</sequence>
<dbReference type="GO" id="GO:0005737">
    <property type="term" value="C:cytoplasm"/>
    <property type="evidence" value="ECO:0007669"/>
    <property type="project" value="TreeGrafter"/>
</dbReference>
<evidence type="ECO:0000256" key="3">
    <source>
        <dbReference type="ARBA" id="ARBA00023203"/>
    </source>
</evidence>
<dbReference type="SUPFAM" id="SSF52540">
    <property type="entry name" value="P-loop containing nucleoside triphosphate hydrolases"/>
    <property type="match status" value="1"/>
</dbReference>
<dbReference type="Gramene" id="Psat01G0088500-T1">
    <property type="protein sequence ID" value="KAI5441582.1"/>
    <property type="gene ID" value="KIW84_010885"/>
</dbReference>
<dbReference type="Proteomes" id="UP001058974">
    <property type="component" value="Chromosome 1"/>
</dbReference>
<dbReference type="GO" id="GO:0007015">
    <property type="term" value="P:actin filament organization"/>
    <property type="evidence" value="ECO:0007669"/>
    <property type="project" value="TreeGrafter"/>
</dbReference>
<gene>
    <name evidence="7" type="ORF">KIW84_010885</name>
</gene>
<evidence type="ECO:0000256" key="4">
    <source>
        <dbReference type="PROSITE-ProRule" id="PRU00782"/>
    </source>
</evidence>
<keyword evidence="8" id="KW-1185">Reference proteome</keyword>
<dbReference type="PANTHER" id="PTHR13140">
    <property type="entry name" value="MYOSIN"/>
    <property type="match status" value="1"/>
</dbReference>
<feature type="compositionally biased region" description="Basic and acidic residues" evidence="5">
    <location>
        <begin position="104"/>
        <end position="120"/>
    </location>
</feature>
<keyword evidence="1" id="KW-0547">Nucleotide-binding</keyword>
<dbReference type="InterPro" id="IPR001609">
    <property type="entry name" value="Myosin_head_motor_dom-like"/>
</dbReference>
<protein>
    <recommendedName>
        <fullName evidence="6">Myosin motor domain-containing protein</fullName>
    </recommendedName>
</protein>